<dbReference type="AlphaFoldDB" id="A0A7R9MQT0"/>
<evidence type="ECO:0000256" key="1">
    <source>
        <dbReference type="SAM" id="MobiDB-lite"/>
    </source>
</evidence>
<dbReference type="EMBL" id="OC956126">
    <property type="protein sequence ID" value="CAD7664822.1"/>
    <property type="molecule type" value="Genomic_DNA"/>
</dbReference>
<reference evidence="2" key="1">
    <citation type="submission" date="2020-11" db="EMBL/GenBank/DDBJ databases">
        <authorList>
            <person name="Tran Van P."/>
        </authorList>
    </citation>
    <scope>NUCLEOTIDE SEQUENCE</scope>
</reference>
<protein>
    <submittedName>
        <fullName evidence="2">Uncharacterized protein</fullName>
    </submittedName>
</protein>
<evidence type="ECO:0000313" key="2">
    <source>
        <dbReference type="EMBL" id="CAD7664822.1"/>
    </source>
</evidence>
<evidence type="ECO:0000313" key="3">
    <source>
        <dbReference type="Proteomes" id="UP000728032"/>
    </source>
</evidence>
<proteinExistence type="predicted"/>
<name>A0A7R9MQT0_9ACAR</name>
<keyword evidence="3" id="KW-1185">Reference proteome</keyword>
<dbReference type="EMBL" id="CAJPVJ010041301">
    <property type="protein sequence ID" value="CAG2181959.1"/>
    <property type="molecule type" value="Genomic_DNA"/>
</dbReference>
<gene>
    <name evidence="2" type="ORF">ONB1V03_LOCUS21380</name>
</gene>
<feature type="non-terminal residue" evidence="2">
    <location>
        <position position="85"/>
    </location>
</feature>
<organism evidence="2">
    <name type="scientific">Oppiella nova</name>
    <dbReference type="NCBI Taxonomy" id="334625"/>
    <lineage>
        <taxon>Eukaryota</taxon>
        <taxon>Metazoa</taxon>
        <taxon>Ecdysozoa</taxon>
        <taxon>Arthropoda</taxon>
        <taxon>Chelicerata</taxon>
        <taxon>Arachnida</taxon>
        <taxon>Acari</taxon>
        <taxon>Acariformes</taxon>
        <taxon>Sarcoptiformes</taxon>
        <taxon>Oribatida</taxon>
        <taxon>Brachypylina</taxon>
        <taxon>Oppioidea</taxon>
        <taxon>Oppiidae</taxon>
        <taxon>Oppiella</taxon>
    </lineage>
</organism>
<dbReference type="Proteomes" id="UP000728032">
    <property type="component" value="Unassembled WGS sequence"/>
</dbReference>
<accession>A0A7R9MQT0</accession>
<dbReference type="OrthoDB" id="6515338at2759"/>
<sequence>MELSERRRRNSLENKTISTDVLRKQYRELWQLRATFEAEELDTSDGLAGAGDRTPPPNQQQKLIKNDSGIHISPYDAITSACAVD</sequence>
<feature type="region of interest" description="Disordered" evidence="1">
    <location>
        <begin position="43"/>
        <end position="68"/>
    </location>
</feature>